<keyword evidence="2" id="KW-1185">Reference proteome</keyword>
<protein>
    <submittedName>
        <fullName evidence="1">Uncharacterized protein</fullName>
    </submittedName>
</protein>
<accession>A0AAN8WF83</accession>
<name>A0AAN8WF83_HALRR</name>
<evidence type="ECO:0000313" key="1">
    <source>
        <dbReference type="EMBL" id="KAK7065232.1"/>
    </source>
</evidence>
<dbReference type="AlphaFoldDB" id="A0AAN8WF83"/>
<dbReference type="EMBL" id="JAXCGZ010020843">
    <property type="protein sequence ID" value="KAK7065232.1"/>
    <property type="molecule type" value="Genomic_DNA"/>
</dbReference>
<evidence type="ECO:0000313" key="2">
    <source>
        <dbReference type="Proteomes" id="UP001381693"/>
    </source>
</evidence>
<comment type="caution">
    <text evidence="1">The sequence shown here is derived from an EMBL/GenBank/DDBJ whole genome shotgun (WGS) entry which is preliminary data.</text>
</comment>
<sequence length="203" mass="23477">MEEGSSPRLLKGSWCVLARFYFSSPLDSRQVSLAYCALRGQLLSSQCLSSLSVLSPLKLLLKQQIQVVQENPVVVKERPTYLSSRRKYEDFTKTQQQENLCGYQLKSRLSSIFLVTSKSYFQQKMEYFKDNFNTTEEQVDPIITKVKVWYLMAFHVRLLLKDRSWPLKSVEEDSRIGHRNGPLFHYGIWGVEGLSVYGIMVSS</sequence>
<dbReference type="Proteomes" id="UP001381693">
    <property type="component" value="Unassembled WGS sequence"/>
</dbReference>
<proteinExistence type="predicted"/>
<organism evidence="1 2">
    <name type="scientific">Halocaridina rubra</name>
    <name type="common">Hawaiian red shrimp</name>
    <dbReference type="NCBI Taxonomy" id="373956"/>
    <lineage>
        <taxon>Eukaryota</taxon>
        <taxon>Metazoa</taxon>
        <taxon>Ecdysozoa</taxon>
        <taxon>Arthropoda</taxon>
        <taxon>Crustacea</taxon>
        <taxon>Multicrustacea</taxon>
        <taxon>Malacostraca</taxon>
        <taxon>Eumalacostraca</taxon>
        <taxon>Eucarida</taxon>
        <taxon>Decapoda</taxon>
        <taxon>Pleocyemata</taxon>
        <taxon>Caridea</taxon>
        <taxon>Atyoidea</taxon>
        <taxon>Atyidae</taxon>
        <taxon>Halocaridina</taxon>
    </lineage>
</organism>
<reference evidence="1 2" key="1">
    <citation type="submission" date="2023-11" db="EMBL/GenBank/DDBJ databases">
        <title>Halocaridina rubra genome assembly.</title>
        <authorList>
            <person name="Smith C."/>
        </authorList>
    </citation>
    <scope>NUCLEOTIDE SEQUENCE [LARGE SCALE GENOMIC DNA]</scope>
    <source>
        <strain evidence="1">EP-1</strain>
        <tissue evidence="1">Whole</tissue>
    </source>
</reference>
<gene>
    <name evidence="1" type="ORF">SK128_021556</name>
</gene>